<reference evidence="3" key="1">
    <citation type="journal article" date="2015" name="Nat. Genet.">
        <title>The genome and transcriptome of the zoonotic hookworm Ancylostoma ceylanicum identify infection-specific gene families.</title>
        <authorList>
            <person name="Schwarz E.M."/>
            <person name="Hu Y."/>
            <person name="Antoshechkin I."/>
            <person name="Miller M.M."/>
            <person name="Sternberg P.W."/>
            <person name="Aroian R.V."/>
        </authorList>
    </citation>
    <scope>NUCLEOTIDE SEQUENCE</scope>
    <source>
        <strain evidence="3">HY135</strain>
    </source>
</reference>
<dbReference type="EMBL" id="JARK01001541">
    <property type="protein sequence ID" value="EYB91511.1"/>
    <property type="molecule type" value="Genomic_DNA"/>
</dbReference>
<evidence type="ECO:0000256" key="1">
    <source>
        <dbReference type="SAM" id="Phobius"/>
    </source>
</evidence>
<dbReference type="Proteomes" id="UP000024635">
    <property type="component" value="Unassembled WGS sequence"/>
</dbReference>
<organism evidence="2 3">
    <name type="scientific">Ancylostoma ceylanicum</name>
    <dbReference type="NCBI Taxonomy" id="53326"/>
    <lineage>
        <taxon>Eukaryota</taxon>
        <taxon>Metazoa</taxon>
        <taxon>Ecdysozoa</taxon>
        <taxon>Nematoda</taxon>
        <taxon>Chromadorea</taxon>
        <taxon>Rhabditida</taxon>
        <taxon>Rhabditina</taxon>
        <taxon>Rhabditomorpha</taxon>
        <taxon>Strongyloidea</taxon>
        <taxon>Ancylostomatidae</taxon>
        <taxon>Ancylostomatinae</taxon>
        <taxon>Ancylostoma</taxon>
    </lineage>
</organism>
<protein>
    <submittedName>
        <fullName evidence="2">Uncharacterized protein</fullName>
    </submittedName>
</protein>
<proteinExistence type="predicted"/>
<keyword evidence="1" id="KW-1133">Transmembrane helix</keyword>
<name>A0A016SMD1_9BILA</name>
<evidence type="ECO:0000313" key="2">
    <source>
        <dbReference type="EMBL" id="EYB91511.1"/>
    </source>
</evidence>
<keyword evidence="1" id="KW-0472">Membrane</keyword>
<accession>A0A016SMD1</accession>
<comment type="caution">
    <text evidence="2">The sequence shown here is derived from an EMBL/GenBank/DDBJ whole genome shotgun (WGS) entry which is preliminary data.</text>
</comment>
<evidence type="ECO:0000313" key="3">
    <source>
        <dbReference type="Proteomes" id="UP000024635"/>
    </source>
</evidence>
<gene>
    <name evidence="2" type="primary">Acey_s0205.g1935</name>
    <name evidence="2" type="ORF">Y032_0205g1935</name>
</gene>
<dbReference type="AlphaFoldDB" id="A0A016SMD1"/>
<feature type="transmembrane region" description="Helical" evidence="1">
    <location>
        <begin position="20"/>
        <end position="38"/>
    </location>
</feature>
<sequence length="156" mass="17703">MPTFRGYRVVSSSLSDDDVTVVVCSVLFFAAFFIAVFTQYRAEASVCRVLFRCWTTNRNWTIRHYDIRDQNETSIFGSIVKENVCIPLLPNGPDALSTARQRFPYCTTLGVHLGLEFMKPRPNQPCLPLVSCPIHFGVLGDTNFGVVAWFRPDMRS</sequence>
<keyword evidence="1" id="KW-0812">Transmembrane</keyword>
<keyword evidence="3" id="KW-1185">Reference proteome</keyword>
<dbReference type="OrthoDB" id="5855870at2759"/>